<dbReference type="PROSITE" id="PS51257">
    <property type="entry name" value="PROKAR_LIPOPROTEIN"/>
    <property type="match status" value="1"/>
</dbReference>
<evidence type="ECO:0008006" key="4">
    <source>
        <dbReference type="Google" id="ProtNLM"/>
    </source>
</evidence>
<sequence length="464" mass="53331">MKKIVPVILLAISLTSCGKVKDNSNDSNVKSNYISQDEKASSNVKKEVKKDKKYDDLSFIDCYKDIIDSKLPYRIDEFGGNAKKTYLDEISSDGALYFNIIDHKDFDYPLLILSKKLNKSGIFSIVQYVGSGNYRTFNDLQMGQSMVVSDYLYKDKDGNLYIFDDSMKHIIGINKVDDRLLANYIYKPGSKGYGSLMVDNFDTDTGENTPIINERFPNGADALGAMMIDPEKEEEFSDEDFNKFKEGLKPIEMFALSEDEFYKKAREFGYKDENGQGENKDDKKIKQVNNENIEETDQYKKLDSFIRENVDLYVNEDGGDYVYIGDYDNNGKLAAFVLGNSQNEGEKILYFVDEDMQINRVREFDSMYIWVKNNKLMKAGDDQYLSLVTNNGGPKTDSFIFSVKNNQVYEPDISGKVMEFYQDDEDMFVDETNKLGENPKGSVRQGGKDHYKYNQDNRQFEKLD</sequence>
<organism evidence="2 3">
    <name type="scientific">Anaerococcus hydrogenalis</name>
    <dbReference type="NCBI Taxonomy" id="33029"/>
    <lineage>
        <taxon>Bacteria</taxon>
        <taxon>Bacillati</taxon>
        <taxon>Bacillota</taxon>
        <taxon>Tissierellia</taxon>
        <taxon>Tissierellales</taxon>
        <taxon>Peptoniphilaceae</taxon>
        <taxon>Anaerococcus</taxon>
    </lineage>
</organism>
<dbReference type="EMBL" id="PNHP01000007">
    <property type="protein sequence ID" value="PMC80871.1"/>
    <property type="molecule type" value="Genomic_DNA"/>
</dbReference>
<feature type="compositionally biased region" description="Basic and acidic residues" evidence="1">
    <location>
        <begin position="446"/>
        <end position="464"/>
    </location>
</feature>
<evidence type="ECO:0000256" key="1">
    <source>
        <dbReference type="SAM" id="MobiDB-lite"/>
    </source>
</evidence>
<protein>
    <recommendedName>
        <fullName evidence="4">Lipoprotein</fullName>
    </recommendedName>
</protein>
<gene>
    <name evidence="2" type="ORF">CJ192_08750</name>
</gene>
<comment type="caution">
    <text evidence="2">The sequence shown here is derived from an EMBL/GenBank/DDBJ whole genome shotgun (WGS) entry which is preliminary data.</text>
</comment>
<reference evidence="2 3" key="1">
    <citation type="submission" date="2017-09" db="EMBL/GenBank/DDBJ databases">
        <title>Bacterial strain isolated from the female urinary microbiota.</title>
        <authorList>
            <person name="Thomas-White K."/>
            <person name="Kumar N."/>
            <person name="Forster S."/>
            <person name="Putonti C."/>
            <person name="Lawley T."/>
            <person name="Wolfe A.J."/>
        </authorList>
    </citation>
    <scope>NUCLEOTIDE SEQUENCE [LARGE SCALE GENOMIC DNA]</scope>
    <source>
        <strain evidence="2 3">UMB0204</strain>
    </source>
</reference>
<dbReference type="GeneID" id="84579273"/>
<dbReference type="AlphaFoldDB" id="A0A2N6UGY1"/>
<feature type="region of interest" description="Disordered" evidence="1">
    <location>
        <begin position="432"/>
        <end position="464"/>
    </location>
</feature>
<name>A0A2N6UGY1_9FIRM</name>
<dbReference type="RefSeq" id="WP_102198498.1">
    <property type="nucleotide sequence ID" value="NZ_PNHP01000007.1"/>
</dbReference>
<dbReference type="Proteomes" id="UP000235658">
    <property type="component" value="Unassembled WGS sequence"/>
</dbReference>
<proteinExistence type="predicted"/>
<accession>A0A2N6UGY1</accession>
<evidence type="ECO:0000313" key="3">
    <source>
        <dbReference type="Proteomes" id="UP000235658"/>
    </source>
</evidence>
<evidence type="ECO:0000313" key="2">
    <source>
        <dbReference type="EMBL" id="PMC80871.1"/>
    </source>
</evidence>